<dbReference type="RefSeq" id="WP_216548607.1">
    <property type="nucleotide sequence ID" value="NZ_JAHLQO010000002.1"/>
</dbReference>
<protein>
    <recommendedName>
        <fullName evidence="1">Purine nucleoside phosphorylase</fullName>
    </recommendedName>
</protein>
<evidence type="ECO:0000313" key="2">
    <source>
        <dbReference type="EMBL" id="MBU5668760.1"/>
    </source>
</evidence>
<organism evidence="2 3">
    <name type="scientific">Peptoniphilus ovalis</name>
    <dbReference type="NCBI Taxonomy" id="2841503"/>
    <lineage>
        <taxon>Bacteria</taxon>
        <taxon>Bacillati</taxon>
        <taxon>Bacillota</taxon>
        <taxon>Tissierellia</taxon>
        <taxon>Tissierellales</taxon>
        <taxon>Peptoniphilaceae</taxon>
        <taxon>Peptoniphilus</taxon>
    </lineage>
</organism>
<gene>
    <name evidence="2" type="primary">pgeF</name>
    <name evidence="2" type="ORF">KQI68_02790</name>
</gene>
<dbReference type="NCBIfam" id="TIGR00726">
    <property type="entry name" value="peptidoglycan editing factor PgeF"/>
    <property type="match status" value="1"/>
</dbReference>
<dbReference type="PANTHER" id="PTHR30616">
    <property type="entry name" value="UNCHARACTERIZED PROTEIN YFIH"/>
    <property type="match status" value="1"/>
</dbReference>
<accession>A0ABS6FHP6</accession>
<sequence length="240" mass="27744">MESKLLTSKGILNFISGKEFSLSFKKEGDKVREYIDEISNKFEDKPDIIYTARQEHTVNVQYCDGKNGEDFIYGKIFDKSDGLITDKKKIALVVKFADCTPVILYDENKKVLAAVHSGWRGTYGRISEVAINKMINDFSSNPKDIYAYIGPSIDQDNYEVGRDVYDAFKNFKNRDELFYKKGEKFHLNMIKANLQILLENNIPRENIEVSEISTYNSDFLHSARRDKENYGLNSMMVMMK</sequence>
<reference evidence="2 3" key="1">
    <citation type="submission" date="2021-06" db="EMBL/GenBank/DDBJ databases">
        <authorList>
            <person name="Sun Q."/>
            <person name="Li D."/>
        </authorList>
    </citation>
    <scope>NUCLEOTIDE SEQUENCE [LARGE SCALE GENOMIC DNA]</scope>
    <source>
        <strain evidence="2 3">MSJ-1</strain>
    </source>
</reference>
<dbReference type="Pfam" id="PF02578">
    <property type="entry name" value="Cu-oxidase_4"/>
    <property type="match status" value="1"/>
</dbReference>
<dbReference type="InterPro" id="IPR003730">
    <property type="entry name" value="Cu_polyphenol_OxRdtase"/>
</dbReference>
<comment type="similarity">
    <text evidence="1">Belongs to the purine nucleoside phosphorylase YfiH/LACC1 family.</text>
</comment>
<proteinExistence type="inferred from homology"/>
<evidence type="ECO:0000313" key="3">
    <source>
        <dbReference type="Proteomes" id="UP000783742"/>
    </source>
</evidence>
<dbReference type="Proteomes" id="UP000783742">
    <property type="component" value="Unassembled WGS sequence"/>
</dbReference>
<dbReference type="CDD" id="cd16833">
    <property type="entry name" value="YfiH"/>
    <property type="match status" value="1"/>
</dbReference>
<keyword evidence="3" id="KW-1185">Reference proteome</keyword>
<evidence type="ECO:0000256" key="1">
    <source>
        <dbReference type="RuleBase" id="RU361274"/>
    </source>
</evidence>
<comment type="caution">
    <text evidence="2">The sequence shown here is derived from an EMBL/GenBank/DDBJ whole genome shotgun (WGS) entry which is preliminary data.</text>
</comment>
<dbReference type="PANTHER" id="PTHR30616:SF2">
    <property type="entry name" value="PURINE NUCLEOSIDE PHOSPHORYLASE LACC1"/>
    <property type="match status" value="1"/>
</dbReference>
<dbReference type="EMBL" id="JAHLQO010000002">
    <property type="protein sequence ID" value="MBU5668760.1"/>
    <property type="molecule type" value="Genomic_DNA"/>
</dbReference>
<name>A0ABS6FHP6_9FIRM</name>